<proteinExistence type="predicted"/>
<organism evidence="1">
    <name type="scientific">uncultured Caudovirales phage</name>
    <dbReference type="NCBI Taxonomy" id="2100421"/>
    <lineage>
        <taxon>Viruses</taxon>
        <taxon>Duplodnaviria</taxon>
        <taxon>Heunggongvirae</taxon>
        <taxon>Uroviricota</taxon>
        <taxon>Caudoviricetes</taxon>
        <taxon>Peduoviridae</taxon>
        <taxon>Maltschvirus</taxon>
        <taxon>Maltschvirus maltsch</taxon>
    </lineage>
</organism>
<name>A0A6J5T3J7_9CAUD</name>
<accession>A0A6J5T3J7</accession>
<gene>
    <name evidence="1" type="ORF">UFOVP1645_16</name>
</gene>
<protein>
    <recommendedName>
        <fullName evidence="2">Tail completion protein</fullName>
    </recommendedName>
</protein>
<reference evidence="1" key="1">
    <citation type="submission" date="2020-05" db="EMBL/GenBank/DDBJ databases">
        <authorList>
            <person name="Chiriac C."/>
            <person name="Salcher M."/>
            <person name="Ghai R."/>
            <person name="Kavagutti S V."/>
        </authorList>
    </citation>
    <scope>NUCLEOTIDE SEQUENCE</scope>
</reference>
<dbReference type="EMBL" id="LR797511">
    <property type="protein sequence ID" value="CAB4222382.1"/>
    <property type="molecule type" value="Genomic_DNA"/>
</dbReference>
<evidence type="ECO:0000313" key="1">
    <source>
        <dbReference type="EMBL" id="CAB4222382.1"/>
    </source>
</evidence>
<sequence>MPTPAITTLRTTLATALIDNTRWTTYAFPPATIIANSCIVSPADPYLTPNNNSQISISPLASFTIMLVCPLFDNEGNLNGIEDFVVRAFNLLAASSLTYNIGSVSTPSVLNAASGDLLSCEMSVSILTSWS</sequence>
<evidence type="ECO:0008006" key="2">
    <source>
        <dbReference type="Google" id="ProtNLM"/>
    </source>
</evidence>